<comment type="subcellular location">
    <subcellularLocation>
        <location evidence="2">Plastid</location>
        <location evidence="2">Chloroplast</location>
    </subcellularLocation>
    <subcellularLocation>
        <location evidence="1">Vacuole membrane</location>
        <topology evidence="1">Multi-pass membrane protein</topology>
    </subcellularLocation>
</comment>
<feature type="region of interest" description="Disordered" evidence="14">
    <location>
        <begin position="460"/>
        <end position="483"/>
    </location>
</feature>
<evidence type="ECO:0000256" key="8">
    <source>
        <dbReference type="ARBA" id="ARBA00022640"/>
    </source>
</evidence>
<dbReference type="InterPro" id="IPR004193">
    <property type="entry name" value="Glyco_hydro_13_N"/>
</dbReference>
<dbReference type="Pfam" id="PF02922">
    <property type="entry name" value="CBM_48"/>
    <property type="match status" value="1"/>
</dbReference>
<proteinExistence type="inferred from homology"/>
<evidence type="ECO:0000256" key="4">
    <source>
        <dbReference type="ARBA" id="ARBA00008061"/>
    </source>
</evidence>
<accession>A0A2P6V676</accession>
<feature type="transmembrane region" description="Helical" evidence="15">
    <location>
        <begin position="1100"/>
        <end position="1123"/>
    </location>
</feature>
<gene>
    <name evidence="17" type="ORF">C2E20_6850</name>
</gene>
<dbReference type="AlphaFoldDB" id="A0A2P6V676"/>
<dbReference type="CDD" id="cd02856">
    <property type="entry name" value="E_set_GDE_Isoamylase_N"/>
    <property type="match status" value="1"/>
</dbReference>
<keyword evidence="12 15" id="KW-0472">Membrane</keyword>
<dbReference type="STRING" id="554055.A0A2P6V676"/>
<sequence length="1184" mass="127866">MIAMGGAMCHALGTGGGRLSPLSALAKRPARLSVNVRRRSAPAPVAVATPLAPASLSPLPPSVTQPHAPSGQPASQAYGEPLCGRPDPLGATYDAQTRATNFAVFASNAWGVTLCLFTEADLKAGRVTHELQLSPANNKTGEVWHVALPRLDPSLLYGYRVFGANEEVHEESEGQRHDPARVVLDPYAKVILNGRRHFGEMGPDLPYGSPGVLGLAATWPQAAAALPQPPGSKEFNWEGDRPLGLPMEDLVIYEMHVRGFTADSSSGVSAPGTYRGIIERLDYIQSLGVNAIELMPVHEFNELEYYQIIPGTNGYRHNFWGYSTVGFFAPMARYSAAAAQGGGGADVINEFKQMVKECHRRGIEVILDVVFNHTAEGNDQGPTLSFRGLDNRVYYMLAPGGQYYNYSGCGNTFNCNHPVARQFIIDCLRYWVEEMHVDGFRFDLGSILTRAPSMWHPCDPVPPGSVASGSDDEGSAAASSSAVAPLDPYAPPAGWALASSESDAEGWLSATSSVDEEGGYAAPKSRGAMVCEAGFMTDGAGVPTGTPLTDPPLIEMITSDPVLRDTKLIAEAWDCDGLNQVGAFPHYSKWSEWNGHFRDTVRQFAKGTDGPWVGNFASALCGSPNIYIAEPGEQDWWGLNAGRKWKGGRGPTASINFVTAHDGFTLADLVSYNEKKNQANGEDNRDGEQHNLSWNCGAEGPSDSAAVNTLRQRQMRNMMAALLLAHGVPMINMGDEYGHSKGGNNNTYCHDSPLNYLDWQKATADDDGLLRFTRHMIGLRKNHKELRRTAWITDAEVQWHGVAPHKPDWTEESRFIAYTLSKPEGGLYVAFNTSHLPLVVELPNWPGRVWQLVVDTSKVAPYDVLVADDRLPAEEVAAQRAALEMWKLEHCIPMLPRSCIIMESVPEGAKPTMPAHRKGSSLQLLSGGGGGGVQQQQQQQQRAWHHQSEEDRGHPHPHHSHRAPWLRAFVLGANDGLVSTSALLMGVGAASNDHHTLVLSGVAGLVGGALSMAVGEYISVSSQRDAEAADIEQERLEQLKGPEARERELQELARIYEERGLPPPLAREVAEVLTEKDVIRAHARDELGIDIDNLARPLQAAVVSAITFSVGAGIPLLGAAFVTDWQARLAVVIAATTVGLGGFGWLAAWLGGAHRLRAASRVLLGGWMAMGLTYGIGSLFEAGA</sequence>
<evidence type="ECO:0000256" key="5">
    <source>
        <dbReference type="ARBA" id="ARBA00022496"/>
    </source>
</evidence>
<feature type="compositionally biased region" description="Basic and acidic residues" evidence="14">
    <location>
        <begin position="677"/>
        <end position="689"/>
    </location>
</feature>
<dbReference type="GO" id="GO:0006826">
    <property type="term" value="P:iron ion transport"/>
    <property type="evidence" value="ECO:0007669"/>
    <property type="project" value="UniProtKB-KW"/>
</dbReference>
<feature type="transmembrane region" description="Helical" evidence="15">
    <location>
        <begin position="1129"/>
        <end position="1150"/>
    </location>
</feature>
<dbReference type="Gene3D" id="2.60.40.1180">
    <property type="entry name" value="Golgi alpha-mannosidase II"/>
    <property type="match status" value="1"/>
</dbReference>
<reference evidence="17 18" key="1">
    <citation type="journal article" date="2018" name="Plant J.">
        <title>Genome sequences of Chlorella sorokiniana UTEX 1602 and Micractinium conductrix SAG 241.80: implications to maltose excretion by a green alga.</title>
        <authorList>
            <person name="Arriola M.B."/>
            <person name="Velmurugan N."/>
            <person name="Zhang Y."/>
            <person name="Plunkett M.H."/>
            <person name="Hondzo H."/>
            <person name="Barney B.M."/>
        </authorList>
    </citation>
    <scope>NUCLEOTIDE SEQUENCE [LARGE SCALE GENOMIC DNA]</scope>
    <source>
        <strain evidence="17 18">SAG 241.80</strain>
    </source>
</reference>
<keyword evidence="18" id="KW-1185">Reference proteome</keyword>
<feature type="compositionally biased region" description="Low complexity" evidence="14">
    <location>
        <begin position="465"/>
        <end position="483"/>
    </location>
</feature>
<evidence type="ECO:0000313" key="17">
    <source>
        <dbReference type="EMBL" id="PSC69588.1"/>
    </source>
</evidence>
<evidence type="ECO:0000256" key="14">
    <source>
        <dbReference type="SAM" id="MobiDB-lite"/>
    </source>
</evidence>
<evidence type="ECO:0000256" key="15">
    <source>
        <dbReference type="SAM" id="Phobius"/>
    </source>
</evidence>
<evidence type="ECO:0000256" key="9">
    <source>
        <dbReference type="ARBA" id="ARBA00022692"/>
    </source>
</evidence>
<evidence type="ECO:0000256" key="10">
    <source>
        <dbReference type="ARBA" id="ARBA00022946"/>
    </source>
</evidence>
<dbReference type="SUPFAM" id="SSF51445">
    <property type="entry name" value="(Trans)glycosidases"/>
    <property type="match status" value="1"/>
</dbReference>
<dbReference type="GO" id="GO:0005774">
    <property type="term" value="C:vacuolar membrane"/>
    <property type="evidence" value="ECO:0007669"/>
    <property type="project" value="UniProtKB-SubCell"/>
</dbReference>
<dbReference type="Gene3D" id="3.20.20.80">
    <property type="entry name" value="Glycosidases"/>
    <property type="match status" value="2"/>
</dbReference>
<dbReference type="GO" id="GO:0005975">
    <property type="term" value="P:carbohydrate metabolic process"/>
    <property type="evidence" value="ECO:0007669"/>
    <property type="project" value="InterPro"/>
</dbReference>
<dbReference type="CDD" id="cd11326">
    <property type="entry name" value="AmyAc_Glg_debranch"/>
    <property type="match status" value="1"/>
</dbReference>
<keyword evidence="11 15" id="KW-1133">Transmembrane helix</keyword>
<dbReference type="InterPro" id="IPR014756">
    <property type="entry name" value="Ig_E-set"/>
</dbReference>
<dbReference type="OrthoDB" id="204980at2759"/>
<comment type="catalytic activity">
    <reaction evidence="13">
        <text>Fe(2+)(in) = Fe(2+)(out)</text>
        <dbReference type="Rhea" id="RHEA:28486"/>
        <dbReference type="ChEBI" id="CHEBI:29033"/>
    </reaction>
    <physiologicalReaction direction="left-to-right" evidence="13">
        <dbReference type="Rhea" id="RHEA:28487"/>
    </physiologicalReaction>
</comment>
<evidence type="ECO:0000256" key="2">
    <source>
        <dbReference type="ARBA" id="ARBA00004229"/>
    </source>
</evidence>
<dbReference type="EMBL" id="LHPF02000025">
    <property type="protein sequence ID" value="PSC69588.1"/>
    <property type="molecule type" value="Genomic_DNA"/>
</dbReference>
<evidence type="ECO:0000256" key="13">
    <source>
        <dbReference type="ARBA" id="ARBA00044464"/>
    </source>
</evidence>
<dbReference type="InterPro" id="IPR017853">
    <property type="entry name" value="GH"/>
</dbReference>
<dbReference type="GO" id="GO:0030026">
    <property type="term" value="P:intracellular manganese ion homeostasis"/>
    <property type="evidence" value="ECO:0007669"/>
    <property type="project" value="InterPro"/>
</dbReference>
<keyword evidence="5" id="KW-0406">Ion transport</keyword>
<dbReference type="PANTHER" id="PTHR43002">
    <property type="entry name" value="GLYCOGEN DEBRANCHING ENZYME"/>
    <property type="match status" value="1"/>
</dbReference>
<dbReference type="SUPFAM" id="SSF81296">
    <property type="entry name" value="E set domains"/>
    <property type="match status" value="1"/>
</dbReference>
<dbReference type="Proteomes" id="UP000239649">
    <property type="component" value="Unassembled WGS sequence"/>
</dbReference>
<dbReference type="GO" id="GO:0019156">
    <property type="term" value="F:isoamylase activity"/>
    <property type="evidence" value="ECO:0007669"/>
    <property type="project" value="UniProtKB-ARBA"/>
</dbReference>
<evidence type="ECO:0000256" key="7">
    <source>
        <dbReference type="ARBA" id="ARBA00022554"/>
    </source>
</evidence>
<dbReference type="InterPro" id="IPR044505">
    <property type="entry name" value="GlgX_Isoamylase_N_E_set"/>
</dbReference>
<protein>
    <submittedName>
        <fullName evidence="17">Isoamylase chloroplastic</fullName>
    </submittedName>
</protein>
<feature type="region of interest" description="Disordered" evidence="14">
    <location>
        <begin position="57"/>
        <end position="83"/>
    </location>
</feature>
<dbReference type="SMART" id="SM00642">
    <property type="entry name" value="Aamy"/>
    <property type="match status" value="1"/>
</dbReference>
<keyword evidence="8" id="KW-0934">Plastid</keyword>
<keyword evidence="9 15" id="KW-0812">Transmembrane</keyword>
<evidence type="ECO:0000256" key="3">
    <source>
        <dbReference type="ARBA" id="ARBA00007049"/>
    </source>
</evidence>
<evidence type="ECO:0000256" key="1">
    <source>
        <dbReference type="ARBA" id="ARBA00004128"/>
    </source>
</evidence>
<dbReference type="Pfam" id="PF00128">
    <property type="entry name" value="Alpha-amylase"/>
    <property type="match status" value="1"/>
</dbReference>
<dbReference type="InterPro" id="IPR013780">
    <property type="entry name" value="Glyco_hydro_b"/>
</dbReference>
<dbReference type="GO" id="GO:0009507">
    <property type="term" value="C:chloroplast"/>
    <property type="evidence" value="ECO:0007669"/>
    <property type="project" value="UniProtKB-SubCell"/>
</dbReference>
<comment type="similarity">
    <text evidence="4">Belongs to the glycosyl hydrolase 13 family.</text>
</comment>
<evidence type="ECO:0000256" key="12">
    <source>
        <dbReference type="ARBA" id="ARBA00023136"/>
    </source>
</evidence>
<keyword evidence="10" id="KW-0809">Transit peptide</keyword>
<keyword evidence="5" id="KW-0410">Iron transport</keyword>
<dbReference type="InterPro" id="IPR006047">
    <property type="entry name" value="GH13_cat_dom"/>
</dbReference>
<feature type="region of interest" description="Disordered" evidence="14">
    <location>
        <begin position="908"/>
        <end position="961"/>
    </location>
</feature>
<organism evidence="17 18">
    <name type="scientific">Micractinium conductrix</name>
    <dbReference type="NCBI Taxonomy" id="554055"/>
    <lineage>
        <taxon>Eukaryota</taxon>
        <taxon>Viridiplantae</taxon>
        <taxon>Chlorophyta</taxon>
        <taxon>core chlorophytes</taxon>
        <taxon>Trebouxiophyceae</taxon>
        <taxon>Chlorellales</taxon>
        <taxon>Chlorellaceae</taxon>
        <taxon>Chlorella clade</taxon>
        <taxon>Micractinium</taxon>
    </lineage>
</organism>
<dbReference type="Gene3D" id="2.60.40.10">
    <property type="entry name" value="Immunoglobulins"/>
    <property type="match status" value="1"/>
</dbReference>
<dbReference type="InterPro" id="IPR013783">
    <property type="entry name" value="Ig-like_fold"/>
</dbReference>
<dbReference type="SUPFAM" id="SSF51011">
    <property type="entry name" value="Glycosyl hydrolase domain"/>
    <property type="match status" value="1"/>
</dbReference>
<keyword evidence="6" id="KW-0150">Chloroplast</keyword>
<dbReference type="InterPro" id="IPR008217">
    <property type="entry name" value="Ccc1_fam"/>
</dbReference>
<keyword evidence="7" id="KW-0926">Vacuole</keyword>
<dbReference type="Pfam" id="PF21156">
    <property type="entry name" value="ISOA1-3_C"/>
    <property type="match status" value="1"/>
</dbReference>
<comment type="similarity">
    <text evidence="3">Belongs to the CCC1 family.</text>
</comment>
<evidence type="ECO:0000259" key="16">
    <source>
        <dbReference type="SMART" id="SM00642"/>
    </source>
</evidence>
<feature type="domain" description="Glycosyl hydrolase family 13 catalytic" evidence="16">
    <location>
        <begin position="254"/>
        <end position="780"/>
    </location>
</feature>
<keyword evidence="5" id="KW-0408">Iron</keyword>
<evidence type="ECO:0000313" key="18">
    <source>
        <dbReference type="Proteomes" id="UP000239649"/>
    </source>
</evidence>
<comment type="caution">
    <text evidence="17">The sequence shown here is derived from an EMBL/GenBank/DDBJ whole genome shotgun (WGS) entry which is preliminary data.</text>
</comment>
<feature type="transmembrane region" description="Helical" evidence="15">
    <location>
        <begin position="1162"/>
        <end position="1180"/>
    </location>
</feature>
<evidence type="ECO:0000256" key="6">
    <source>
        <dbReference type="ARBA" id="ARBA00022528"/>
    </source>
</evidence>
<feature type="region of interest" description="Disordered" evidence="14">
    <location>
        <begin position="677"/>
        <end position="698"/>
    </location>
</feature>
<dbReference type="CDD" id="cd02432">
    <property type="entry name" value="Nodulin-21_like_1"/>
    <property type="match status" value="1"/>
</dbReference>
<dbReference type="Pfam" id="PF01988">
    <property type="entry name" value="VIT1"/>
    <property type="match status" value="1"/>
</dbReference>
<dbReference type="GO" id="GO:0005384">
    <property type="term" value="F:manganese ion transmembrane transporter activity"/>
    <property type="evidence" value="ECO:0007669"/>
    <property type="project" value="InterPro"/>
</dbReference>
<evidence type="ECO:0000256" key="11">
    <source>
        <dbReference type="ARBA" id="ARBA00022989"/>
    </source>
</evidence>
<name>A0A2P6V676_9CHLO</name>
<dbReference type="InterPro" id="IPR048650">
    <property type="entry name" value="ISOA1-3-like_C"/>
</dbReference>
<keyword evidence="5" id="KW-0813">Transport</keyword>